<feature type="compositionally biased region" description="Basic and acidic residues" evidence="5">
    <location>
        <begin position="374"/>
        <end position="384"/>
    </location>
</feature>
<evidence type="ECO:0000313" key="8">
    <source>
        <dbReference type="Proteomes" id="UP001527925"/>
    </source>
</evidence>
<feature type="region of interest" description="Disordered" evidence="5">
    <location>
        <begin position="48"/>
        <end position="126"/>
    </location>
</feature>
<feature type="region of interest" description="Disordered" evidence="5">
    <location>
        <begin position="597"/>
        <end position="670"/>
    </location>
</feature>
<reference evidence="7 8" key="1">
    <citation type="submission" date="2023-09" db="EMBL/GenBank/DDBJ databases">
        <title>Pangenome analysis of Batrachochytrium dendrobatidis and related Chytrids.</title>
        <authorList>
            <person name="Yacoub M.N."/>
            <person name="Stajich J.E."/>
            <person name="James T.Y."/>
        </authorList>
    </citation>
    <scope>NUCLEOTIDE SEQUENCE [LARGE SCALE GENOMIC DNA]</scope>
    <source>
        <strain evidence="7 8">JEL0888</strain>
    </source>
</reference>
<evidence type="ECO:0000256" key="4">
    <source>
        <dbReference type="ARBA" id="ARBA00023242"/>
    </source>
</evidence>
<keyword evidence="2" id="KW-0805">Transcription regulation</keyword>
<evidence type="ECO:0000256" key="3">
    <source>
        <dbReference type="ARBA" id="ARBA00023163"/>
    </source>
</evidence>
<evidence type="ECO:0000259" key="6">
    <source>
        <dbReference type="Pfam" id="PF10497"/>
    </source>
</evidence>
<feature type="compositionally biased region" description="Basic and acidic residues" evidence="5">
    <location>
        <begin position="616"/>
        <end position="627"/>
    </location>
</feature>
<sequence>MCLENHRFCYSCLGRVSNKDRDRAFSGLAWECPRCNDTCGCSVCRRKSEGLGKRPGKRTSDGFPVGEAGPRARKVGRPGGPLSRQRRRHHSEHEQYERLEQHNQHDQQEQQEQHEQHSVLIRPSHRGQIYVHIPRRKVVIVHRQPETDADHRMQVDQGIGEAKSAPKKTSSARTVPARIAPPHVLAVQTQVATDHLLQTLQFTSRFASILGVDARCLAALQPLDQPPAALVPTLFEIRERIKALIAANSSSSGEAAWSSRRTNRNSMFRAEASGADPTEHANAILADIAGLIDEALCTEPVREHIQDSARDIKDPLKVFCKSMSKLRGTLDAIRPRTFTAAKQPDRLLESAAAPVIDPSAKGASAGQPRAAPAEMREEVEHTHEPPGTPSLESAGISSNASDIFVSLAAIESACQGPAGDTDADKDCSAATTLIDSFSVGAAPARADRAAGDEDAQEPVAQIDTVHADAIKNDAVLGDPSQHSNDPSEAGDDSDDKMPPLDVASSMIIDSFVHMDQITITARSEMHGIAADHAPDAAVRSDGKADGVIAEPAQLAATPVSLPLSPSTLIACGLADSHGDAKRAASSEVLGVLPALPELPLLSGPQGDTNPDEMTDDDRQTLHSDGVKSTDLPAPQLPSEHADQAVSPRQPRPCQSPDREHDDQQNGPKRRQVEIEREQLVVQPAPAQPRVSAAVLAKIADIQASMRTLKAEFIEALARVHIRSWFLGVDTHGCLYWLLPSLSGGVYGWGRMWWLSNHSSRADGGAACEDGASVDRWFFVEEASLGHFAAMLLNDLEIALASKPQETGRHVVPETGDAMRSLVANILLLSVD</sequence>
<dbReference type="EMBL" id="JADGIZ020000002">
    <property type="protein sequence ID" value="KAL2919684.1"/>
    <property type="molecule type" value="Genomic_DNA"/>
</dbReference>
<feature type="compositionally biased region" description="Basic and acidic residues" evidence="5">
    <location>
        <begin position="91"/>
        <end position="117"/>
    </location>
</feature>
<evidence type="ECO:0000256" key="1">
    <source>
        <dbReference type="ARBA" id="ARBA00004123"/>
    </source>
</evidence>
<name>A0ABR4NJT4_9FUNG</name>
<comment type="subcellular location">
    <subcellularLocation>
        <location evidence="1">Nucleus</location>
    </subcellularLocation>
</comment>
<dbReference type="Proteomes" id="UP001527925">
    <property type="component" value="Unassembled WGS sequence"/>
</dbReference>
<protein>
    <recommendedName>
        <fullName evidence="6">Zinc-finger domain-containing protein</fullName>
    </recommendedName>
</protein>
<dbReference type="Pfam" id="PF10497">
    <property type="entry name" value="zf-4CXXC_R1"/>
    <property type="match status" value="1"/>
</dbReference>
<feature type="domain" description="Zinc-finger" evidence="6">
    <location>
        <begin position="4"/>
        <end position="49"/>
    </location>
</feature>
<dbReference type="InterPro" id="IPR018866">
    <property type="entry name" value="Znf-4CXXC_R1"/>
</dbReference>
<keyword evidence="8" id="KW-1185">Reference proteome</keyword>
<comment type="caution">
    <text evidence="7">The sequence shown here is derived from an EMBL/GenBank/DDBJ whole genome shotgun (WGS) entry which is preliminary data.</text>
</comment>
<feature type="region of interest" description="Disordered" evidence="5">
    <location>
        <begin position="353"/>
        <end position="395"/>
    </location>
</feature>
<proteinExistence type="predicted"/>
<feature type="region of interest" description="Disordered" evidence="5">
    <location>
        <begin position="474"/>
        <end position="500"/>
    </location>
</feature>
<gene>
    <name evidence="7" type="ORF">HK105_200598</name>
</gene>
<accession>A0ABR4NJT4</accession>
<organism evidence="7 8">
    <name type="scientific">Polyrhizophydium stewartii</name>
    <dbReference type="NCBI Taxonomy" id="2732419"/>
    <lineage>
        <taxon>Eukaryota</taxon>
        <taxon>Fungi</taxon>
        <taxon>Fungi incertae sedis</taxon>
        <taxon>Chytridiomycota</taxon>
        <taxon>Chytridiomycota incertae sedis</taxon>
        <taxon>Chytridiomycetes</taxon>
        <taxon>Rhizophydiales</taxon>
        <taxon>Rhizophydiales incertae sedis</taxon>
        <taxon>Polyrhizophydium</taxon>
    </lineage>
</organism>
<keyword evidence="3" id="KW-0804">Transcription</keyword>
<evidence type="ECO:0000313" key="7">
    <source>
        <dbReference type="EMBL" id="KAL2919684.1"/>
    </source>
</evidence>
<evidence type="ECO:0000256" key="2">
    <source>
        <dbReference type="ARBA" id="ARBA00023015"/>
    </source>
</evidence>
<evidence type="ECO:0000256" key="5">
    <source>
        <dbReference type="SAM" id="MobiDB-lite"/>
    </source>
</evidence>
<keyword evidence="4" id="KW-0539">Nucleus</keyword>